<evidence type="ECO:0000313" key="1">
    <source>
        <dbReference type="EMBL" id="CAI4035352.1"/>
    </source>
</evidence>
<evidence type="ECO:0000313" key="2">
    <source>
        <dbReference type="Proteomes" id="UP001161438"/>
    </source>
</evidence>
<sequence length="191" mass="21892">MDRSHVGNRFKNSPPDLHGHFVIASGASKSLVRTTDNLYFESPNVTRNTATIQKHNVPLKFLGNLRFNFFKNFQASISALHEQNHTYDLLSLNEPAKQNITPCFTRNVLELYDGTMLTFIIEYDDFYRLSKEYLISPSNPVQAINKVDSAESTHRYPYHIIHSIFSHANARFIKHSIGNSSVKFLKESDVD</sequence>
<accession>A0AA35IR28</accession>
<organism evidence="1 2">
    <name type="scientific">Saccharomyces mikatae IFO 1815</name>
    <dbReference type="NCBI Taxonomy" id="226126"/>
    <lineage>
        <taxon>Eukaryota</taxon>
        <taxon>Fungi</taxon>
        <taxon>Dikarya</taxon>
        <taxon>Ascomycota</taxon>
        <taxon>Saccharomycotina</taxon>
        <taxon>Saccharomycetes</taxon>
        <taxon>Saccharomycetales</taxon>
        <taxon>Saccharomycetaceae</taxon>
        <taxon>Saccharomyces</taxon>
    </lineage>
</organism>
<protein>
    <submittedName>
        <fullName evidence="1">Uncharacterized protein</fullName>
    </submittedName>
</protein>
<dbReference type="GeneID" id="80920206"/>
<reference evidence="1" key="1">
    <citation type="submission" date="2022-10" db="EMBL/GenBank/DDBJ databases">
        <authorList>
            <person name="Byrne P K."/>
        </authorList>
    </citation>
    <scope>NUCLEOTIDE SEQUENCE</scope>
    <source>
        <strain evidence="1">IFO1815</strain>
    </source>
</reference>
<proteinExistence type="predicted"/>
<keyword evidence="2" id="KW-1185">Reference proteome</keyword>
<gene>
    <name evidence="1" type="primary">SMKI12G5050</name>
    <name evidence="1" type="ORF">SMKI_12G5050</name>
</gene>
<dbReference type="AlphaFoldDB" id="A0AA35IR28"/>
<dbReference type="RefSeq" id="XP_056078472.1">
    <property type="nucleotide sequence ID" value="XM_056224566.1"/>
</dbReference>
<dbReference type="Proteomes" id="UP001161438">
    <property type="component" value="Chromosome 12"/>
</dbReference>
<name>A0AA35IR28_SACMI</name>
<dbReference type="EMBL" id="OX365768">
    <property type="protein sequence ID" value="CAI4035352.1"/>
    <property type="molecule type" value="Genomic_DNA"/>
</dbReference>